<comment type="similarity">
    <text evidence="1">Belongs to the SNAP family.</text>
</comment>
<dbReference type="Proteomes" id="UP000613580">
    <property type="component" value="Unassembled WGS sequence"/>
</dbReference>
<gene>
    <name evidence="5" type="ORF">HMN09_00677100</name>
</gene>
<dbReference type="GO" id="GO:0005774">
    <property type="term" value="C:vacuolar membrane"/>
    <property type="evidence" value="ECO:0007669"/>
    <property type="project" value="TreeGrafter"/>
</dbReference>
<evidence type="ECO:0000256" key="2">
    <source>
        <dbReference type="ARBA" id="ARBA00022448"/>
    </source>
</evidence>
<evidence type="ECO:0000313" key="5">
    <source>
        <dbReference type="EMBL" id="KAF7308291.1"/>
    </source>
</evidence>
<dbReference type="Pfam" id="PF14938">
    <property type="entry name" value="SNAP"/>
    <property type="match status" value="1"/>
</dbReference>
<comment type="caution">
    <text evidence="5">The sequence shown here is derived from an EMBL/GenBank/DDBJ whole genome shotgun (WGS) entry which is preliminary data.</text>
</comment>
<keyword evidence="4" id="KW-0472">Membrane</keyword>
<dbReference type="InterPro" id="IPR000744">
    <property type="entry name" value="NSF_attach"/>
</dbReference>
<evidence type="ECO:0000256" key="4">
    <source>
        <dbReference type="SAM" id="Phobius"/>
    </source>
</evidence>
<feature type="transmembrane region" description="Helical" evidence="4">
    <location>
        <begin position="75"/>
        <end position="98"/>
    </location>
</feature>
<dbReference type="PRINTS" id="PR00448">
    <property type="entry name" value="NSFATTACHMNT"/>
</dbReference>
<dbReference type="GO" id="GO:0035494">
    <property type="term" value="P:SNARE complex disassembly"/>
    <property type="evidence" value="ECO:0007669"/>
    <property type="project" value="TreeGrafter"/>
</dbReference>
<evidence type="ECO:0000256" key="3">
    <source>
        <dbReference type="ARBA" id="ARBA00022927"/>
    </source>
</evidence>
<keyword evidence="3" id="KW-0653">Protein transport</keyword>
<dbReference type="GO" id="GO:0006886">
    <property type="term" value="P:intracellular protein transport"/>
    <property type="evidence" value="ECO:0007669"/>
    <property type="project" value="InterPro"/>
</dbReference>
<organism evidence="5 6">
    <name type="scientific">Mycena chlorophos</name>
    <name type="common">Agaric fungus</name>
    <name type="synonym">Agaricus chlorophos</name>
    <dbReference type="NCBI Taxonomy" id="658473"/>
    <lineage>
        <taxon>Eukaryota</taxon>
        <taxon>Fungi</taxon>
        <taxon>Dikarya</taxon>
        <taxon>Basidiomycota</taxon>
        <taxon>Agaricomycotina</taxon>
        <taxon>Agaricomycetes</taxon>
        <taxon>Agaricomycetidae</taxon>
        <taxon>Agaricales</taxon>
        <taxon>Marasmiineae</taxon>
        <taxon>Mycenaceae</taxon>
        <taxon>Mycena</taxon>
    </lineage>
</organism>
<dbReference type="GO" id="GO:0019905">
    <property type="term" value="F:syntaxin binding"/>
    <property type="evidence" value="ECO:0007669"/>
    <property type="project" value="TreeGrafter"/>
</dbReference>
<dbReference type="GO" id="GO:0005483">
    <property type="term" value="F:soluble NSF attachment protein activity"/>
    <property type="evidence" value="ECO:0007669"/>
    <property type="project" value="TreeGrafter"/>
</dbReference>
<dbReference type="PANTHER" id="PTHR13768">
    <property type="entry name" value="SOLUBLE NSF ATTACHMENT PROTEIN SNAP"/>
    <property type="match status" value="1"/>
</dbReference>
<keyword evidence="4" id="KW-0812">Transmembrane</keyword>
<dbReference type="GO" id="GO:0031201">
    <property type="term" value="C:SNARE complex"/>
    <property type="evidence" value="ECO:0007669"/>
    <property type="project" value="TreeGrafter"/>
</dbReference>
<dbReference type="EMBL" id="JACAZE010000008">
    <property type="protein sequence ID" value="KAF7308291.1"/>
    <property type="molecule type" value="Genomic_DNA"/>
</dbReference>
<dbReference type="SUPFAM" id="SSF48452">
    <property type="entry name" value="TPR-like"/>
    <property type="match status" value="1"/>
</dbReference>
<dbReference type="InterPro" id="IPR011990">
    <property type="entry name" value="TPR-like_helical_dom_sf"/>
</dbReference>
<name>A0A8H6T117_MYCCL</name>
<keyword evidence="2" id="KW-0813">Transport</keyword>
<protein>
    <submittedName>
        <fullName evidence="5">DUF2235 domain-containing protein</fullName>
    </submittedName>
</protein>
<sequence length="287" mass="31593">MSKSPAQALLEKADKKANSLSAWFSSANSKWEEAGDLFQEAANAFKVDKIKEISEAANAWGNAAKAYKMGFPQRALPAVCAALCSVLTGTLAVAVQAFSRMITHLTYSGRFRQAAEREKDVAQVHLRENNDLRKACESYERAADWYAQEDAVVMAHACYKDAADLHADLEEYPQAIVGYEKVAEYSLSSNLTSMASRNIGCDPGFALLPCGICCSQDTVSANRNFGKYSGQDPSYPRTREAKFVQNLIKANPNRTWVYGMSCAASIQSIRDDTRVVVAPSRRSWSKK</sequence>
<accession>A0A8H6T117</accession>
<dbReference type="OrthoDB" id="9984275at2759"/>
<proteinExistence type="inferred from homology"/>
<evidence type="ECO:0000313" key="6">
    <source>
        <dbReference type="Proteomes" id="UP000613580"/>
    </source>
</evidence>
<keyword evidence="4" id="KW-1133">Transmembrane helix</keyword>
<reference evidence="5" key="1">
    <citation type="submission" date="2020-05" db="EMBL/GenBank/DDBJ databases">
        <title>Mycena genomes resolve the evolution of fungal bioluminescence.</title>
        <authorList>
            <person name="Tsai I.J."/>
        </authorList>
    </citation>
    <scope>NUCLEOTIDE SEQUENCE</scope>
    <source>
        <strain evidence="5">110903Hualien_Pintung</strain>
    </source>
</reference>
<keyword evidence="6" id="KW-1185">Reference proteome</keyword>
<dbReference type="AlphaFoldDB" id="A0A8H6T117"/>
<dbReference type="PANTHER" id="PTHR13768:SF8">
    <property type="entry name" value="ALPHA-SOLUBLE NSF ATTACHMENT PROTEIN"/>
    <property type="match status" value="1"/>
</dbReference>
<evidence type="ECO:0000256" key="1">
    <source>
        <dbReference type="ARBA" id="ARBA00010050"/>
    </source>
</evidence>
<dbReference type="Gene3D" id="1.25.40.10">
    <property type="entry name" value="Tetratricopeptide repeat domain"/>
    <property type="match status" value="1"/>
</dbReference>